<gene>
    <name evidence="1" type="ORF">ACFQZP_08955</name>
</gene>
<proteinExistence type="predicted"/>
<keyword evidence="2" id="KW-1185">Reference proteome</keyword>
<dbReference type="RefSeq" id="WP_381258394.1">
    <property type="nucleotide sequence ID" value="NZ_JBHTBI010000024.1"/>
</dbReference>
<dbReference type="PROSITE" id="PS51257">
    <property type="entry name" value="PROKAR_LIPOPROTEIN"/>
    <property type="match status" value="1"/>
</dbReference>
<accession>A0ABW2VBA8</accession>
<dbReference type="EMBL" id="JBHTEC010000001">
    <property type="protein sequence ID" value="MFD0281806.1"/>
    <property type="molecule type" value="Genomic_DNA"/>
</dbReference>
<evidence type="ECO:0000313" key="2">
    <source>
        <dbReference type="Proteomes" id="UP001596957"/>
    </source>
</evidence>
<dbReference type="Proteomes" id="UP001596957">
    <property type="component" value="Unassembled WGS sequence"/>
</dbReference>
<sequence>MDRHRWGRVAAALVGVALVAGCGTTGETGKKAEAVKLSRAQLESAVLDAETVADFEFSAMSRKEIRGWRDRFEARPTACLPLADVRSMRMRPEPGAVAATTGVAPETAGGANPVVTVVLGTYGTGGAEAAFKRLRAAVRACGDGFIATVDTSPVPQRYAAVVERDAPKGGGAAISYELSSSLWGIPRTQTVTVIRSGSTLVYFGTIPEAEGDASGIPDAVVTAQLAKLTKVRQRAAD</sequence>
<organism evidence="1 2">
    <name type="scientific">Streptomyces lutosisoli</name>
    <dbReference type="NCBI Taxonomy" id="2665721"/>
    <lineage>
        <taxon>Bacteria</taxon>
        <taxon>Bacillati</taxon>
        <taxon>Actinomycetota</taxon>
        <taxon>Actinomycetes</taxon>
        <taxon>Kitasatosporales</taxon>
        <taxon>Streptomycetaceae</taxon>
        <taxon>Streptomyces</taxon>
    </lineage>
</organism>
<reference evidence="2" key="1">
    <citation type="journal article" date="2019" name="Int. J. Syst. Evol. Microbiol.">
        <title>The Global Catalogue of Microorganisms (GCM) 10K type strain sequencing project: providing services to taxonomists for standard genome sequencing and annotation.</title>
        <authorList>
            <consortium name="The Broad Institute Genomics Platform"/>
            <consortium name="The Broad Institute Genome Sequencing Center for Infectious Disease"/>
            <person name="Wu L."/>
            <person name="Ma J."/>
        </authorList>
    </citation>
    <scope>NUCLEOTIDE SEQUENCE [LARGE SCALE GENOMIC DNA]</scope>
    <source>
        <strain evidence="2">CGMCC 4.7198</strain>
    </source>
</reference>
<name>A0ABW2VBA8_9ACTN</name>
<protein>
    <recommendedName>
        <fullName evidence="3">Lipoprotein</fullName>
    </recommendedName>
</protein>
<evidence type="ECO:0000313" key="1">
    <source>
        <dbReference type="EMBL" id="MFD0281806.1"/>
    </source>
</evidence>
<evidence type="ECO:0008006" key="3">
    <source>
        <dbReference type="Google" id="ProtNLM"/>
    </source>
</evidence>
<comment type="caution">
    <text evidence="1">The sequence shown here is derived from an EMBL/GenBank/DDBJ whole genome shotgun (WGS) entry which is preliminary data.</text>
</comment>